<dbReference type="PROSITE" id="PS50158">
    <property type="entry name" value="ZF_CCHC"/>
    <property type="match status" value="1"/>
</dbReference>
<evidence type="ECO:0000256" key="2">
    <source>
        <dbReference type="SAM" id="MobiDB-lite"/>
    </source>
</evidence>
<dbReference type="GeneID" id="130507473"/>
<dbReference type="SUPFAM" id="SSF57756">
    <property type="entry name" value="Retrovirus zinc finger-like domains"/>
    <property type="match status" value="1"/>
</dbReference>
<evidence type="ECO:0000259" key="3">
    <source>
        <dbReference type="PROSITE" id="PS50158"/>
    </source>
</evidence>
<sequence length="326" mass="36883">MRYEFAPGYTRSQIKEQYPRRYPTHGSQEAREAVQKEGQGSLPQQTKFQPNQGHAIVHCLDQKSDIPKAMESRSVSQNTLIRTKAKPLLDTMQVKAKVSPILDNLVYEPSPTGMSHLSLSKNVKTGPEVQQNPNSTSLFESKVHKELFPRNKEILDLKEEDTPSQGKPSDFKILKDQTCFKCHKIGHLAEACPIKHVLKETSLETETEIFKISDSFIQSDLLVPNSCIMHLSLSKGIVSGIKEHEHKREDLFYQHGIAKEEEAISEAGRNDLLLKEAKPVIKGYQMRALCLLKCQGPSQTLRSIKIHTTSGNQNLNKELFKCQNLR</sequence>
<dbReference type="Gene3D" id="4.10.60.10">
    <property type="entry name" value="Zinc finger, CCHC-type"/>
    <property type="match status" value="1"/>
</dbReference>
<evidence type="ECO:0000256" key="1">
    <source>
        <dbReference type="PROSITE-ProRule" id="PRU00047"/>
    </source>
</evidence>
<feature type="domain" description="CCHC-type" evidence="3">
    <location>
        <begin position="179"/>
        <end position="193"/>
    </location>
</feature>
<keyword evidence="1" id="KW-0479">Metal-binding</keyword>
<dbReference type="RefSeq" id="XP_056857675.1">
    <property type="nucleotide sequence ID" value="XM_057001695.1"/>
</dbReference>
<keyword evidence="1" id="KW-0862">Zinc</keyword>
<evidence type="ECO:0000313" key="5">
    <source>
        <dbReference type="RefSeq" id="XP_056857675.1"/>
    </source>
</evidence>
<evidence type="ECO:0000313" key="4">
    <source>
        <dbReference type="Proteomes" id="UP000504610"/>
    </source>
</evidence>
<reference evidence="5 6" key="1">
    <citation type="submission" date="2025-04" db="UniProtKB">
        <authorList>
            <consortium name="RefSeq"/>
        </authorList>
    </citation>
    <scope>IDENTIFICATION</scope>
    <source>
        <tissue evidence="5 6">Leaf</tissue>
    </source>
</reference>
<protein>
    <submittedName>
        <fullName evidence="5">Uncharacterized protein LOC130506992</fullName>
    </submittedName>
    <submittedName>
        <fullName evidence="6">Uncharacterized protein LOC130507473</fullName>
    </submittedName>
</protein>
<gene>
    <name evidence="6" type="primary">LOC130507473</name>
    <name evidence="5" type="synonym">LOC130506992</name>
</gene>
<keyword evidence="1" id="KW-0863">Zinc-finger</keyword>
<proteinExistence type="predicted"/>
<evidence type="ECO:0000313" key="6">
    <source>
        <dbReference type="RefSeq" id="XP_056858163.1"/>
    </source>
</evidence>
<dbReference type="GO" id="GO:0008270">
    <property type="term" value="F:zinc ion binding"/>
    <property type="evidence" value="ECO:0007669"/>
    <property type="project" value="UniProtKB-KW"/>
</dbReference>
<dbReference type="SMART" id="SM00343">
    <property type="entry name" value="ZnF_C2HC"/>
    <property type="match status" value="1"/>
</dbReference>
<dbReference type="KEGG" id="rsz:130506992"/>
<accession>A0A9W3D422</accession>
<organism evidence="4 6">
    <name type="scientific">Raphanus sativus</name>
    <name type="common">Radish</name>
    <name type="synonym">Raphanus raphanistrum var. sativus</name>
    <dbReference type="NCBI Taxonomy" id="3726"/>
    <lineage>
        <taxon>Eukaryota</taxon>
        <taxon>Viridiplantae</taxon>
        <taxon>Streptophyta</taxon>
        <taxon>Embryophyta</taxon>
        <taxon>Tracheophyta</taxon>
        <taxon>Spermatophyta</taxon>
        <taxon>Magnoliopsida</taxon>
        <taxon>eudicotyledons</taxon>
        <taxon>Gunneridae</taxon>
        <taxon>Pentapetalae</taxon>
        <taxon>rosids</taxon>
        <taxon>malvids</taxon>
        <taxon>Brassicales</taxon>
        <taxon>Brassicaceae</taxon>
        <taxon>Brassiceae</taxon>
        <taxon>Raphanus</taxon>
    </lineage>
</organism>
<keyword evidence="4" id="KW-1185">Reference proteome</keyword>
<feature type="region of interest" description="Disordered" evidence="2">
    <location>
        <begin position="1"/>
        <end position="47"/>
    </location>
</feature>
<dbReference type="RefSeq" id="XP_056858163.1">
    <property type="nucleotide sequence ID" value="XM_057002183.1"/>
</dbReference>
<dbReference type="Proteomes" id="UP000504610">
    <property type="component" value="Unplaced"/>
</dbReference>
<dbReference type="InterPro" id="IPR036875">
    <property type="entry name" value="Znf_CCHC_sf"/>
</dbReference>
<dbReference type="AlphaFoldDB" id="A0A9W3D422"/>
<dbReference type="InterPro" id="IPR001878">
    <property type="entry name" value="Znf_CCHC"/>
</dbReference>
<name>A0A9W3D422_RAPSA</name>
<dbReference type="KEGG" id="rsz:130507473"/>
<dbReference type="GO" id="GO:0003676">
    <property type="term" value="F:nucleic acid binding"/>
    <property type="evidence" value="ECO:0007669"/>
    <property type="project" value="InterPro"/>
</dbReference>